<protein>
    <submittedName>
        <fullName evidence="1">Uncharacterized protein</fullName>
    </submittedName>
</protein>
<reference evidence="1" key="1">
    <citation type="submission" date="2014-09" db="EMBL/GenBank/DDBJ databases">
        <authorList>
            <person name="Magalhaes I.L.F."/>
            <person name="Oliveira U."/>
            <person name="Santos F.R."/>
            <person name="Vidigal T.H.D.A."/>
            <person name="Brescovit A.D."/>
            <person name="Santos A.J."/>
        </authorList>
    </citation>
    <scope>NUCLEOTIDE SEQUENCE</scope>
    <source>
        <tissue evidence="1">Shoot tissue taken approximately 20 cm above the soil surface</tissue>
    </source>
</reference>
<name>A0A0A8ZR46_ARUDO</name>
<dbReference type="AlphaFoldDB" id="A0A0A8ZR46"/>
<sequence>MCRSVKNSCYHYSGNPPLVVSLHLSAFSRHQLKRICHGYNTTLTMMRGCV</sequence>
<proteinExistence type="predicted"/>
<dbReference type="EMBL" id="GBRH01256629">
    <property type="protein sequence ID" value="JAD41266.1"/>
    <property type="molecule type" value="Transcribed_RNA"/>
</dbReference>
<reference evidence="1" key="2">
    <citation type="journal article" date="2015" name="Data Brief">
        <title>Shoot transcriptome of the giant reed, Arundo donax.</title>
        <authorList>
            <person name="Barrero R.A."/>
            <person name="Guerrero F.D."/>
            <person name="Moolhuijzen P."/>
            <person name="Goolsby J.A."/>
            <person name="Tidwell J."/>
            <person name="Bellgard S.E."/>
            <person name="Bellgard M.I."/>
        </authorList>
    </citation>
    <scope>NUCLEOTIDE SEQUENCE</scope>
    <source>
        <tissue evidence="1">Shoot tissue taken approximately 20 cm above the soil surface</tissue>
    </source>
</reference>
<accession>A0A0A8ZR46</accession>
<organism evidence="1">
    <name type="scientific">Arundo donax</name>
    <name type="common">Giant reed</name>
    <name type="synonym">Donax arundinaceus</name>
    <dbReference type="NCBI Taxonomy" id="35708"/>
    <lineage>
        <taxon>Eukaryota</taxon>
        <taxon>Viridiplantae</taxon>
        <taxon>Streptophyta</taxon>
        <taxon>Embryophyta</taxon>
        <taxon>Tracheophyta</taxon>
        <taxon>Spermatophyta</taxon>
        <taxon>Magnoliopsida</taxon>
        <taxon>Liliopsida</taxon>
        <taxon>Poales</taxon>
        <taxon>Poaceae</taxon>
        <taxon>PACMAD clade</taxon>
        <taxon>Arundinoideae</taxon>
        <taxon>Arundineae</taxon>
        <taxon>Arundo</taxon>
    </lineage>
</organism>
<evidence type="ECO:0000313" key="1">
    <source>
        <dbReference type="EMBL" id="JAD41266.1"/>
    </source>
</evidence>